<dbReference type="AlphaFoldDB" id="A0A9X2VXZ0"/>
<keyword evidence="2" id="KW-1185">Reference proteome</keyword>
<dbReference type="Proteomes" id="UP001141259">
    <property type="component" value="Unassembled WGS sequence"/>
</dbReference>
<dbReference type="RefSeq" id="WP_259630122.1">
    <property type="nucleotide sequence ID" value="NZ_JANYMP010000051.1"/>
</dbReference>
<name>A0A9X2VXZ0_9PSEU</name>
<accession>A0A9X2VXZ0</accession>
<organism evidence="1 2">
    <name type="scientific">Umezawaea endophytica</name>
    <dbReference type="NCBI Taxonomy" id="1654476"/>
    <lineage>
        <taxon>Bacteria</taxon>
        <taxon>Bacillati</taxon>
        <taxon>Actinomycetota</taxon>
        <taxon>Actinomycetes</taxon>
        <taxon>Pseudonocardiales</taxon>
        <taxon>Pseudonocardiaceae</taxon>
        <taxon>Umezawaea</taxon>
    </lineage>
</organism>
<sequence length="109" mass="12164">MFENSAQDSPDLVKVCDPVELVWVDLGKAHRPEVPSDTPPELKVRNRGLVLSGTVQGELRAWVRSARGTWYGLVDYAVPWFAFGTIPVRQLVPRAALAKRRPGEVEPPF</sequence>
<evidence type="ECO:0000313" key="2">
    <source>
        <dbReference type="Proteomes" id="UP001141259"/>
    </source>
</evidence>
<protein>
    <submittedName>
        <fullName evidence="1">Uncharacterized protein</fullName>
    </submittedName>
</protein>
<reference evidence="1" key="1">
    <citation type="submission" date="2022-08" db="EMBL/GenBank/DDBJ databases">
        <authorList>
            <person name="Tistechok S."/>
            <person name="Samborskyy M."/>
            <person name="Roman I."/>
        </authorList>
    </citation>
    <scope>NUCLEOTIDE SEQUENCE</scope>
    <source>
        <strain evidence="1">DSM 103496</strain>
    </source>
</reference>
<dbReference type="EMBL" id="JANYMP010000051">
    <property type="protein sequence ID" value="MCS7484676.1"/>
    <property type="molecule type" value="Genomic_DNA"/>
</dbReference>
<gene>
    <name evidence="1" type="ORF">NZH93_48280</name>
</gene>
<comment type="caution">
    <text evidence="1">The sequence shown here is derived from an EMBL/GenBank/DDBJ whole genome shotgun (WGS) entry which is preliminary data.</text>
</comment>
<proteinExistence type="predicted"/>
<evidence type="ECO:0000313" key="1">
    <source>
        <dbReference type="EMBL" id="MCS7484676.1"/>
    </source>
</evidence>